<gene>
    <name evidence="3" type="ORF">GW534_04620</name>
</gene>
<dbReference type="RefSeq" id="WP_161919893.1">
    <property type="nucleotide sequence ID" value="NZ_JAACYS010000013.1"/>
</dbReference>
<evidence type="ECO:0000259" key="2">
    <source>
        <dbReference type="SMART" id="SM00909"/>
    </source>
</evidence>
<feature type="compositionally biased region" description="Acidic residues" evidence="1">
    <location>
        <begin position="43"/>
        <end position="60"/>
    </location>
</feature>
<dbReference type="EMBL" id="JAACYS010000013">
    <property type="protein sequence ID" value="NCU17057.1"/>
    <property type="molecule type" value="Genomic_DNA"/>
</dbReference>
<dbReference type="Proteomes" id="UP000743899">
    <property type="component" value="Unassembled WGS sequence"/>
</dbReference>
<feature type="domain" description="GerMN" evidence="2">
    <location>
        <begin position="241"/>
        <end position="330"/>
    </location>
</feature>
<reference evidence="3 4" key="1">
    <citation type="submission" date="2020-01" db="EMBL/GenBank/DDBJ databases">
        <title>A novel Bacillus sp. from Pasinler.</title>
        <authorList>
            <person name="Adiguzel A."/>
            <person name="Ay H."/>
            <person name="Baltaci M.O."/>
        </authorList>
    </citation>
    <scope>NUCLEOTIDE SEQUENCE [LARGE SCALE GENOMIC DNA]</scope>
    <source>
        <strain evidence="3 4">P1</strain>
    </source>
</reference>
<feature type="region of interest" description="Disordered" evidence="1">
    <location>
        <begin position="35"/>
        <end position="60"/>
    </location>
</feature>
<proteinExistence type="predicted"/>
<dbReference type="Pfam" id="PF10646">
    <property type="entry name" value="Germane"/>
    <property type="match status" value="2"/>
</dbReference>
<accession>A0ABX0A2K8</accession>
<protein>
    <submittedName>
        <fullName evidence="3">Sporulation protein</fullName>
    </submittedName>
</protein>
<evidence type="ECO:0000313" key="3">
    <source>
        <dbReference type="EMBL" id="NCU17057.1"/>
    </source>
</evidence>
<sequence>MKSTIKALKYSFILIFSIVFLAACSLFPQQAKEEIDPPRENVSYEDDLDLSEGEDGEDAEAGTVQTELYLIDKNGYVVPQTFALPNTESLAKQALEHLVIGGPIEEKLPSDFRAVLPADTQVSVDIQDGVATVDFSKEFADYAPEDELKILQAITYTLTQFDTVDRVKLQLNGNPLTEMPVNGTPINGELTRNIGINIDTSSVADITNTESITVYYLAQANDNSYYVPVTKRVKNENKNPIVMIVDELIKGPKLTSELYTLFMPDVALVEEPMIEDGVVTLNFNENIYGSYEQKLVTKQVLESLVLSLTEQEGIEAVSIQVNGETDLVNWDGESIAEPVTRPKHVNTGSF</sequence>
<name>A0ABX0A2K8_9BACI</name>
<dbReference type="InterPro" id="IPR019606">
    <property type="entry name" value="GerMN"/>
</dbReference>
<organism evidence="3 4">
    <name type="scientific">Pallidibacillus pasinlerensis</name>
    <dbReference type="NCBI Taxonomy" id="2703818"/>
    <lineage>
        <taxon>Bacteria</taxon>
        <taxon>Bacillati</taxon>
        <taxon>Bacillota</taxon>
        <taxon>Bacilli</taxon>
        <taxon>Bacillales</taxon>
        <taxon>Bacillaceae</taxon>
        <taxon>Pallidibacillus</taxon>
    </lineage>
</organism>
<comment type="caution">
    <text evidence="3">The sequence shown here is derived from an EMBL/GenBank/DDBJ whole genome shotgun (WGS) entry which is preliminary data.</text>
</comment>
<evidence type="ECO:0000313" key="4">
    <source>
        <dbReference type="Proteomes" id="UP000743899"/>
    </source>
</evidence>
<evidence type="ECO:0000256" key="1">
    <source>
        <dbReference type="SAM" id="MobiDB-lite"/>
    </source>
</evidence>
<dbReference type="SMART" id="SM00909">
    <property type="entry name" value="Germane"/>
    <property type="match status" value="2"/>
</dbReference>
<dbReference type="PROSITE" id="PS51257">
    <property type="entry name" value="PROKAR_LIPOPROTEIN"/>
    <property type="match status" value="1"/>
</dbReference>
<feature type="domain" description="GerMN" evidence="2">
    <location>
        <begin position="91"/>
        <end position="180"/>
    </location>
</feature>
<keyword evidence="4" id="KW-1185">Reference proteome</keyword>